<reference evidence="1" key="1">
    <citation type="submission" date="2022-06" db="EMBL/GenBank/DDBJ databases">
        <authorList>
            <person name="Ping M."/>
        </authorList>
    </citation>
    <scope>NUCLEOTIDE SEQUENCE</scope>
    <source>
        <strain evidence="1">JCM11759T</strain>
    </source>
</reference>
<evidence type="ECO:0000313" key="1">
    <source>
        <dbReference type="EMBL" id="USY19527.1"/>
    </source>
</evidence>
<dbReference type="EMBL" id="CP099837">
    <property type="protein sequence ID" value="USY19527.1"/>
    <property type="molecule type" value="Genomic_DNA"/>
</dbReference>
<proteinExistence type="predicted"/>
<organism evidence="1 2">
    <name type="scientific">Nocardiopsis exhalans</name>
    <dbReference type="NCBI Taxonomy" id="163604"/>
    <lineage>
        <taxon>Bacteria</taxon>
        <taxon>Bacillati</taxon>
        <taxon>Actinomycetota</taxon>
        <taxon>Actinomycetes</taxon>
        <taxon>Streptosporangiales</taxon>
        <taxon>Nocardiopsidaceae</taxon>
        <taxon>Nocardiopsis</taxon>
    </lineage>
</organism>
<sequence>MSDHHAASMRLLTSYEAEYELDETQRAVLALAGEHLGAAERLDEAVREHGVMVPGSAGQLVVNPAVAEARQQRAAAWVVLRALLPADAGTDAASLGQADSGHAMRSPASVRAARAATARWDRARAIGGGAV</sequence>
<dbReference type="Proteomes" id="UP001055940">
    <property type="component" value="Chromosome"/>
</dbReference>
<accession>A0ABY5D8P7</accession>
<protein>
    <recommendedName>
        <fullName evidence="3">DUF305 domain-containing protein</fullName>
    </recommendedName>
</protein>
<gene>
    <name evidence="1" type="ORF">NE857_30535</name>
</gene>
<dbReference type="RefSeq" id="WP_254418735.1">
    <property type="nucleotide sequence ID" value="NZ_BAAAJB010000092.1"/>
</dbReference>
<evidence type="ECO:0000313" key="2">
    <source>
        <dbReference type="Proteomes" id="UP001055940"/>
    </source>
</evidence>
<evidence type="ECO:0008006" key="3">
    <source>
        <dbReference type="Google" id="ProtNLM"/>
    </source>
</evidence>
<keyword evidence="2" id="KW-1185">Reference proteome</keyword>
<name>A0ABY5D8P7_9ACTN</name>